<feature type="signal peptide" evidence="1">
    <location>
        <begin position="1"/>
        <end position="24"/>
    </location>
</feature>
<dbReference type="RefSeq" id="WP_200358696.1">
    <property type="nucleotide sequence ID" value="NZ_JAENIL010000071.1"/>
</dbReference>
<protein>
    <recommendedName>
        <fullName evidence="4">DUF3108 domain-containing protein</fullName>
    </recommendedName>
</protein>
<sequence>MFTRFCSFTASLPLAVIALSFAHADGVGPKVDRLTGESAEHRRQAAEEILRQSAELYGLRDSYSCRVDVKKVRSYSIAYDDIKSGGLETDRTSLVYRYRLEVEYRSPEDYEISWSFVRSSGKTRLNWTISRINGEYHWSDYREKPPELTVEPDLRELIDAVDSSCFGLLSFLNHVLDPSERLELLDDNLVLLRTGKKDGRKCYVIAANKFTDKKIWVDCETYEIRRIEYSPSRKTVEKEIAYRKWKEGDVPMESKEDEEELVIAAAIVNPAPSSKYEIVFRFRENVEALR</sequence>
<keyword evidence="1" id="KW-0732">Signal</keyword>
<name>A0A934VTV1_9BACT</name>
<evidence type="ECO:0000313" key="3">
    <source>
        <dbReference type="Proteomes" id="UP000617628"/>
    </source>
</evidence>
<proteinExistence type="predicted"/>
<evidence type="ECO:0008006" key="4">
    <source>
        <dbReference type="Google" id="ProtNLM"/>
    </source>
</evidence>
<dbReference type="Proteomes" id="UP000617628">
    <property type="component" value="Unassembled WGS sequence"/>
</dbReference>
<dbReference type="EMBL" id="JAENIL010000071">
    <property type="protein sequence ID" value="MBK1880103.1"/>
    <property type="molecule type" value="Genomic_DNA"/>
</dbReference>
<feature type="chain" id="PRO_5037185037" description="DUF3108 domain-containing protein" evidence="1">
    <location>
        <begin position="25"/>
        <end position="290"/>
    </location>
</feature>
<keyword evidence="3" id="KW-1185">Reference proteome</keyword>
<reference evidence="2" key="1">
    <citation type="submission" date="2021-01" db="EMBL/GenBank/DDBJ databases">
        <title>Modified the classification status of verrucomicrobia.</title>
        <authorList>
            <person name="Feng X."/>
        </authorList>
    </citation>
    <scope>NUCLEOTIDE SEQUENCE</scope>
    <source>
        <strain evidence="2">KCTC 13126</strain>
    </source>
</reference>
<comment type="caution">
    <text evidence="2">The sequence shown here is derived from an EMBL/GenBank/DDBJ whole genome shotgun (WGS) entry which is preliminary data.</text>
</comment>
<organism evidence="2 3">
    <name type="scientific">Pelagicoccus mobilis</name>
    <dbReference type="NCBI Taxonomy" id="415221"/>
    <lineage>
        <taxon>Bacteria</taxon>
        <taxon>Pseudomonadati</taxon>
        <taxon>Verrucomicrobiota</taxon>
        <taxon>Opitutia</taxon>
        <taxon>Puniceicoccales</taxon>
        <taxon>Pelagicoccaceae</taxon>
        <taxon>Pelagicoccus</taxon>
    </lineage>
</organism>
<dbReference type="AlphaFoldDB" id="A0A934VTV1"/>
<evidence type="ECO:0000256" key="1">
    <source>
        <dbReference type="SAM" id="SignalP"/>
    </source>
</evidence>
<accession>A0A934VTV1</accession>
<gene>
    <name evidence="2" type="ORF">JIN87_24675</name>
</gene>
<evidence type="ECO:0000313" key="2">
    <source>
        <dbReference type="EMBL" id="MBK1880103.1"/>
    </source>
</evidence>